<name>A0AAT9FMQ1_9BACT</name>
<feature type="chain" id="PRO_5043456747" evidence="1">
    <location>
        <begin position="30"/>
        <end position="542"/>
    </location>
</feature>
<organism evidence="2">
    <name type="scientific">Oceaniferula spumae</name>
    <dbReference type="NCBI Taxonomy" id="2979115"/>
    <lineage>
        <taxon>Bacteria</taxon>
        <taxon>Pseudomonadati</taxon>
        <taxon>Verrucomicrobiota</taxon>
        <taxon>Verrucomicrobiia</taxon>
        <taxon>Verrucomicrobiales</taxon>
        <taxon>Verrucomicrobiaceae</taxon>
        <taxon>Oceaniferula</taxon>
    </lineage>
</organism>
<dbReference type="KEGG" id="osu:NT6N_22750"/>
<evidence type="ECO:0000256" key="1">
    <source>
        <dbReference type="SAM" id="SignalP"/>
    </source>
</evidence>
<accession>A0AAT9FMQ1</accession>
<dbReference type="EMBL" id="AP026866">
    <property type="protein sequence ID" value="BDS07235.1"/>
    <property type="molecule type" value="Genomic_DNA"/>
</dbReference>
<proteinExistence type="predicted"/>
<evidence type="ECO:0000313" key="2">
    <source>
        <dbReference type="EMBL" id="BDS07235.1"/>
    </source>
</evidence>
<gene>
    <name evidence="2" type="ORF">NT6N_22750</name>
</gene>
<feature type="signal peptide" evidence="1">
    <location>
        <begin position="1"/>
        <end position="29"/>
    </location>
</feature>
<keyword evidence="1" id="KW-0732">Signal</keyword>
<reference evidence="2" key="1">
    <citation type="submission" date="2024-07" db="EMBL/GenBank/DDBJ databases">
        <title>Complete genome sequence of Verrucomicrobiaceae bacterium NT6N.</title>
        <authorList>
            <person name="Huang C."/>
            <person name="Takami H."/>
            <person name="Hamasaki K."/>
        </authorList>
    </citation>
    <scope>NUCLEOTIDE SEQUENCE</scope>
    <source>
        <strain evidence="2">NT6N</strain>
    </source>
</reference>
<dbReference type="AlphaFoldDB" id="A0AAT9FMQ1"/>
<protein>
    <submittedName>
        <fullName evidence="2">Uncharacterized protein</fullName>
    </submittedName>
</protein>
<sequence>MISTSLKNQISSRLLLAPLLAFYASSALAQNGQDLKVIEGTTSPDGKYGVAWSQVGADKDTMDSTKNFVVNLKSKVPVSELPSNYFPGSNHSSISCLWRKDSAALLVVEGGKWESRSAAVLYVVDPGNAYEPFSDVVLISKALRRGIQAQILKLHPAEKNSIQNFTITSTPKRWSGNNSVIFGVVGQVPKDAEAFGYEGEMELALPGPSIVSTPGSQDASAPPVEDKRFLITESSAGPLRIGMTVQEARNALPDSMQLKQSADAEGAKYMTVIKGGNEIMRFHATGATQKEVNLPTSTIRVIEVLDPDFKTEHGISTGMLLSAAEKTALGKVQYLMEREIESRESAEFANQPSGLEFQVRADGKRAGIYKQGEHDTQKYHVDARIHSISILGLNVMGSESIGGIRIDMSEKDVLAVIEKEDMGEVFKGTEQHWGATGDFVQKWILPKAGLEIDMASDKAGGPKSAISITCKPPFRWNTGQGIRLGAPKAEVIAAYSEFRKFNDAPDWGKDRDVYLVGSIYGGMMLTFKQGKLSEIFLGAASE</sequence>